<gene>
    <name evidence="8" type="ORF">B0T15DRAFT_265739</name>
</gene>
<dbReference type="Proteomes" id="UP001273166">
    <property type="component" value="Unassembled WGS sequence"/>
</dbReference>
<proteinExistence type="predicted"/>
<protein>
    <submittedName>
        <fullName evidence="8">Integral peroxisomal membrane peroxin-domain-containing protein</fullName>
    </submittedName>
</protein>
<feature type="compositionally biased region" description="Polar residues" evidence="5">
    <location>
        <begin position="34"/>
        <end position="49"/>
    </location>
</feature>
<dbReference type="RefSeq" id="XP_062718959.1">
    <property type="nucleotide sequence ID" value="XM_062863403.1"/>
</dbReference>
<evidence type="ECO:0000256" key="4">
    <source>
        <dbReference type="ARBA" id="ARBA00023136"/>
    </source>
</evidence>
<reference evidence="8" key="2">
    <citation type="submission" date="2023-06" db="EMBL/GenBank/DDBJ databases">
        <authorList>
            <consortium name="Lawrence Berkeley National Laboratory"/>
            <person name="Mondo S.J."/>
            <person name="Hensen N."/>
            <person name="Bonometti L."/>
            <person name="Westerberg I."/>
            <person name="Brannstrom I.O."/>
            <person name="Guillou S."/>
            <person name="Cros-Aarteil S."/>
            <person name="Calhoun S."/>
            <person name="Haridas S."/>
            <person name="Kuo A."/>
            <person name="Pangilinan J."/>
            <person name="Riley R."/>
            <person name="Labutti K."/>
            <person name="Andreopoulos B."/>
            <person name="Lipzen A."/>
            <person name="Chen C."/>
            <person name="Yanf M."/>
            <person name="Daum C."/>
            <person name="Ng V."/>
            <person name="Clum A."/>
            <person name="Steindorff A."/>
            <person name="Ohm R."/>
            <person name="Martin F."/>
            <person name="Silar P."/>
            <person name="Natvig D."/>
            <person name="Lalanne C."/>
            <person name="Gautier V."/>
            <person name="Ament-Velasquez S.L."/>
            <person name="Kruys A."/>
            <person name="Hutchinson M.I."/>
            <person name="Powell A.J."/>
            <person name="Barry K."/>
            <person name="Miller A.N."/>
            <person name="Grigoriev I.V."/>
            <person name="Debuchy R."/>
            <person name="Gladieux P."/>
            <person name="Thoren M.H."/>
            <person name="Johannesson H."/>
        </authorList>
    </citation>
    <scope>NUCLEOTIDE SEQUENCE</scope>
    <source>
        <strain evidence="8">CBS 333.67</strain>
    </source>
</reference>
<feature type="compositionally biased region" description="Polar residues" evidence="5">
    <location>
        <begin position="12"/>
        <end position="25"/>
    </location>
</feature>
<dbReference type="PANTHER" id="PTHR31679:SF2">
    <property type="entry name" value="PEROXISOMAL MEMBRANE PROTEIN PEX30-RELATED"/>
    <property type="match status" value="1"/>
</dbReference>
<evidence type="ECO:0000313" key="9">
    <source>
        <dbReference type="Proteomes" id="UP001273166"/>
    </source>
</evidence>
<feature type="compositionally biased region" description="Polar residues" evidence="5">
    <location>
        <begin position="347"/>
        <end position="356"/>
    </location>
</feature>
<dbReference type="GO" id="GO:0012505">
    <property type="term" value="C:endomembrane system"/>
    <property type="evidence" value="ECO:0007669"/>
    <property type="project" value="UniProtKB-SubCell"/>
</dbReference>
<comment type="caution">
    <text evidence="8">The sequence shown here is derived from an EMBL/GenBank/DDBJ whole genome shotgun (WGS) entry which is preliminary data.</text>
</comment>
<dbReference type="InterPro" id="IPR052646">
    <property type="entry name" value="Peroxisomal_PEX28-32"/>
</dbReference>
<dbReference type="SMART" id="SM00693">
    <property type="entry name" value="DysFN"/>
    <property type="match status" value="1"/>
</dbReference>
<feature type="region of interest" description="Disordered" evidence="5">
    <location>
        <begin position="1"/>
        <end position="49"/>
    </location>
</feature>
<feature type="region of interest" description="Disordered" evidence="5">
    <location>
        <begin position="682"/>
        <end position="701"/>
    </location>
</feature>
<organism evidence="8 9">
    <name type="scientific">Chaetomium strumarium</name>
    <dbReference type="NCBI Taxonomy" id="1170767"/>
    <lineage>
        <taxon>Eukaryota</taxon>
        <taxon>Fungi</taxon>
        <taxon>Dikarya</taxon>
        <taxon>Ascomycota</taxon>
        <taxon>Pezizomycotina</taxon>
        <taxon>Sordariomycetes</taxon>
        <taxon>Sordariomycetidae</taxon>
        <taxon>Sordariales</taxon>
        <taxon>Chaetomiaceae</taxon>
        <taxon>Chaetomium</taxon>
    </lineage>
</organism>
<feature type="region of interest" description="Disordered" evidence="5">
    <location>
        <begin position="532"/>
        <end position="669"/>
    </location>
</feature>
<feature type="region of interest" description="Disordered" evidence="5">
    <location>
        <begin position="347"/>
        <end position="385"/>
    </location>
</feature>
<dbReference type="PANTHER" id="PTHR31679">
    <property type="entry name" value="PEROXISOMAL MEMBRANE PROTEIN PEX30-RELATED"/>
    <property type="match status" value="1"/>
</dbReference>
<dbReference type="EMBL" id="JAUDZG010000006">
    <property type="protein sequence ID" value="KAK3303179.1"/>
    <property type="molecule type" value="Genomic_DNA"/>
</dbReference>
<dbReference type="AlphaFoldDB" id="A0AAJ0GNE6"/>
<dbReference type="GO" id="GO:0005778">
    <property type="term" value="C:peroxisomal membrane"/>
    <property type="evidence" value="ECO:0007669"/>
    <property type="project" value="TreeGrafter"/>
</dbReference>
<dbReference type="GO" id="GO:0007031">
    <property type="term" value="P:peroxisome organization"/>
    <property type="evidence" value="ECO:0007669"/>
    <property type="project" value="UniProtKB-ARBA"/>
</dbReference>
<feature type="compositionally biased region" description="Low complexity" evidence="5">
    <location>
        <begin position="588"/>
        <end position="600"/>
    </location>
</feature>
<feature type="transmembrane region" description="Helical" evidence="6">
    <location>
        <begin position="123"/>
        <end position="142"/>
    </location>
</feature>
<dbReference type="Pfam" id="PF06398">
    <property type="entry name" value="Pex24p"/>
    <property type="match status" value="1"/>
</dbReference>
<dbReference type="InterPro" id="IPR010482">
    <property type="entry name" value="TECPR1-like_DysF"/>
</dbReference>
<accession>A0AAJ0GNE6</accession>
<feature type="domain" description="Peroxin/Ferlin" evidence="7">
    <location>
        <begin position="399"/>
        <end position="468"/>
    </location>
</feature>
<evidence type="ECO:0000256" key="3">
    <source>
        <dbReference type="ARBA" id="ARBA00022989"/>
    </source>
</evidence>
<feature type="compositionally biased region" description="Polar residues" evidence="5">
    <location>
        <begin position="208"/>
        <end position="219"/>
    </location>
</feature>
<keyword evidence="3 6" id="KW-1133">Transmembrane helix</keyword>
<evidence type="ECO:0000256" key="2">
    <source>
        <dbReference type="ARBA" id="ARBA00022692"/>
    </source>
</evidence>
<feature type="region of interest" description="Disordered" evidence="5">
    <location>
        <begin position="151"/>
        <end position="219"/>
    </location>
</feature>
<comment type="subcellular location">
    <subcellularLocation>
        <location evidence="1">Endomembrane system</location>
        <topology evidence="1">Multi-pass membrane protein</topology>
    </subcellularLocation>
</comment>
<keyword evidence="9" id="KW-1185">Reference proteome</keyword>
<feature type="compositionally biased region" description="Pro residues" evidence="5">
    <location>
        <begin position="558"/>
        <end position="571"/>
    </location>
</feature>
<feature type="transmembrane region" description="Helical" evidence="6">
    <location>
        <begin position="269"/>
        <end position="287"/>
    </location>
</feature>
<evidence type="ECO:0000259" key="7">
    <source>
        <dbReference type="SMART" id="SM00693"/>
    </source>
</evidence>
<feature type="compositionally biased region" description="Polar residues" evidence="5">
    <location>
        <begin position="364"/>
        <end position="383"/>
    </location>
</feature>
<evidence type="ECO:0000256" key="6">
    <source>
        <dbReference type="SAM" id="Phobius"/>
    </source>
</evidence>
<keyword evidence="2 6" id="KW-0812">Transmembrane</keyword>
<keyword evidence="4 6" id="KW-0472">Membrane</keyword>
<dbReference type="GeneID" id="87882232"/>
<dbReference type="InterPro" id="IPR006614">
    <property type="entry name" value="Peroxin/Ferlin"/>
</dbReference>
<evidence type="ECO:0000256" key="1">
    <source>
        <dbReference type="ARBA" id="ARBA00004127"/>
    </source>
</evidence>
<name>A0AAJ0GNE6_9PEZI</name>
<evidence type="ECO:0000313" key="8">
    <source>
        <dbReference type="EMBL" id="KAK3303179.1"/>
    </source>
</evidence>
<sequence>MSTPRMQRGDTQDSSSLQHPSTPSRNDGLAPNPTHASFSPATLSSAEPSATSAAKRRSTILVHQKSPLLLATPPQITRALAYSHPFLLPLNKLVGLLTWTTGDPWESFLLLTGFWAAVLYGDIVIRMAGPLVLVLVLIGGMYGRRFSPLSSSGWSEPGPGAGDGTALQAEGKAAKAGRRNKNPSVDGVPDKNNKGGNSNGGTGRQVGHTRNQGSISEVTNTRHQKTLDEIVETLREFTARCNILLEPLLELTDFLSTQRTPTSATTRPALTTLFVRILICTPFWFLLTIPPLRIITTRRVILILGTILLTWHARVIRVTRVILWRSATIRRFLALVTGLQFAGLAKTQSTPPTTATEPAGVASTAKSKTPSSNPTALKTQGESELTKALRRERGGRGTGVRFTFIIYENQRRWVGLGWTTNLFAYERAAWTDEHNNPVPPKDEFELPEVEDGSNMRWQWTEGSRWRVDGVLDEAVMPTDDKQVGWDYDGPGGRMGWIYYDNKWQNGRRGQDSWGRWTRRRKWYRDAELVEADDIPEGEPANSAAGTPAHSKTPIQTPAQPPRPPGLTPTPAIPTVDLTPSSPDVAFFPPAATQPRQTQQPGSSGREQESKDYELEREEEYDTASILSTSSRSARFRPPSLRRRITDSSHRSSRSRRTSLSIAASSEDDAAMLGTQTRMALEETGAEAGSWGVGDDVRMGLE</sequence>
<reference evidence="8" key="1">
    <citation type="journal article" date="2023" name="Mol. Phylogenet. Evol.">
        <title>Genome-scale phylogeny and comparative genomics of the fungal order Sordariales.</title>
        <authorList>
            <person name="Hensen N."/>
            <person name="Bonometti L."/>
            <person name="Westerberg I."/>
            <person name="Brannstrom I.O."/>
            <person name="Guillou S."/>
            <person name="Cros-Aarteil S."/>
            <person name="Calhoun S."/>
            <person name="Haridas S."/>
            <person name="Kuo A."/>
            <person name="Mondo S."/>
            <person name="Pangilinan J."/>
            <person name="Riley R."/>
            <person name="LaButti K."/>
            <person name="Andreopoulos B."/>
            <person name="Lipzen A."/>
            <person name="Chen C."/>
            <person name="Yan M."/>
            <person name="Daum C."/>
            <person name="Ng V."/>
            <person name="Clum A."/>
            <person name="Steindorff A."/>
            <person name="Ohm R.A."/>
            <person name="Martin F."/>
            <person name="Silar P."/>
            <person name="Natvig D.O."/>
            <person name="Lalanne C."/>
            <person name="Gautier V."/>
            <person name="Ament-Velasquez S.L."/>
            <person name="Kruys A."/>
            <person name="Hutchinson M.I."/>
            <person name="Powell A.J."/>
            <person name="Barry K."/>
            <person name="Miller A.N."/>
            <person name="Grigoriev I.V."/>
            <person name="Debuchy R."/>
            <person name="Gladieux P."/>
            <person name="Hiltunen Thoren M."/>
            <person name="Johannesson H."/>
        </authorList>
    </citation>
    <scope>NUCLEOTIDE SEQUENCE</scope>
    <source>
        <strain evidence="8">CBS 333.67</strain>
    </source>
</reference>
<evidence type="ECO:0000256" key="5">
    <source>
        <dbReference type="SAM" id="MobiDB-lite"/>
    </source>
</evidence>